<dbReference type="RefSeq" id="WP_021256236.1">
    <property type="nucleotide sequence ID" value="NZ_JAMDLY010000017.1"/>
</dbReference>
<dbReference type="Proteomes" id="UP000304148">
    <property type="component" value="Chromosome"/>
</dbReference>
<feature type="compositionally biased region" description="Basic and acidic residues" evidence="1">
    <location>
        <begin position="24"/>
        <end position="46"/>
    </location>
</feature>
<feature type="compositionally biased region" description="Polar residues" evidence="1">
    <location>
        <begin position="9"/>
        <end position="23"/>
    </location>
</feature>
<gene>
    <name evidence="3" type="primary">tlp</name>
    <name evidence="2" type="ORF">M5X04_22070</name>
    <name evidence="3" type="ORF">PBLR_15814</name>
</gene>
<evidence type="ECO:0000313" key="5">
    <source>
        <dbReference type="Proteomes" id="UP001527090"/>
    </source>
</evidence>
<name>A0A383RLM8_PAEAL</name>
<organism evidence="3 4">
    <name type="scientific">Paenibacillus alvei</name>
    <name type="common">Bacillus alvei</name>
    <dbReference type="NCBI Taxonomy" id="44250"/>
    <lineage>
        <taxon>Bacteria</taxon>
        <taxon>Bacillati</taxon>
        <taxon>Bacillota</taxon>
        <taxon>Bacilli</taxon>
        <taxon>Bacillales</taxon>
        <taxon>Paenibacillaceae</taxon>
        <taxon>Paenibacillus</taxon>
    </lineage>
</organism>
<sequence>MAKPDDRSNNAARLQNAIDNTSSKLHETEQYLTEHAEEISATERHNLQAKNERRRHSIEGFAAEKRDEQSNASS</sequence>
<keyword evidence="5" id="KW-1185">Reference proteome</keyword>
<dbReference type="HAMAP" id="MF_01506">
    <property type="entry name" value="Tlp"/>
    <property type="match status" value="1"/>
</dbReference>
<dbReference type="NCBIfam" id="TIGR03090">
    <property type="entry name" value="SASP_tlp"/>
    <property type="match status" value="1"/>
</dbReference>
<evidence type="ECO:0000313" key="3">
    <source>
        <dbReference type="EMBL" id="SYX87384.1"/>
    </source>
</evidence>
<reference evidence="4" key="1">
    <citation type="submission" date="2018-08" db="EMBL/GenBank/DDBJ databases">
        <authorList>
            <person name="Chevrot R."/>
        </authorList>
    </citation>
    <scope>NUCLEOTIDE SEQUENCE [LARGE SCALE GENOMIC DNA]</scope>
</reference>
<reference evidence="3" key="2">
    <citation type="submission" date="2018-08" db="EMBL/GenBank/DDBJ databases">
        <authorList>
            <person name="Ferrada E.E."/>
            <person name="Latorre B.A."/>
        </authorList>
    </citation>
    <scope>NUCLEOTIDE SEQUENCE</scope>
    <source>
        <strain evidence="3">Paenibacillus B-LR1</strain>
    </source>
</reference>
<feature type="compositionally biased region" description="Basic and acidic residues" evidence="1">
    <location>
        <begin position="62"/>
        <end position="74"/>
    </location>
</feature>
<evidence type="ECO:0000256" key="1">
    <source>
        <dbReference type="SAM" id="MobiDB-lite"/>
    </source>
</evidence>
<dbReference type="EMBL" id="JAMDLY010000017">
    <property type="protein sequence ID" value="MCY9531998.1"/>
    <property type="molecule type" value="Genomic_DNA"/>
</dbReference>
<evidence type="ECO:0000313" key="4">
    <source>
        <dbReference type="Proteomes" id="UP000304148"/>
    </source>
</evidence>
<protein>
    <submittedName>
        <fullName evidence="2">Small acid-soluble spore protein Tlp</fullName>
    </submittedName>
    <submittedName>
        <fullName evidence="3">Small, acid-soluble spore protein Tlp</fullName>
    </submittedName>
</protein>
<reference evidence="2 5" key="3">
    <citation type="submission" date="2022-05" db="EMBL/GenBank/DDBJ databases">
        <title>Genome Sequencing of Bee-Associated Microbes.</title>
        <authorList>
            <person name="Dunlap C."/>
        </authorList>
    </citation>
    <scope>NUCLEOTIDE SEQUENCE [LARGE SCALE GENOMIC DNA]</scope>
    <source>
        <strain evidence="2 5">NRRL NRS-750</strain>
    </source>
</reference>
<dbReference type="EMBL" id="LS992241">
    <property type="protein sequence ID" value="SYX87384.1"/>
    <property type="molecule type" value="Genomic_DNA"/>
</dbReference>
<accession>A0A383RLM8</accession>
<dbReference type="InterPro" id="IPR017524">
    <property type="entry name" value="SASP_thioredoxin-like"/>
</dbReference>
<dbReference type="AlphaFoldDB" id="A0A383RLM8"/>
<feature type="region of interest" description="Disordered" evidence="1">
    <location>
        <begin position="1"/>
        <end position="74"/>
    </location>
</feature>
<evidence type="ECO:0000313" key="2">
    <source>
        <dbReference type="EMBL" id="MCY9531998.1"/>
    </source>
</evidence>
<dbReference type="Pfam" id="PF19824">
    <property type="entry name" value="Tlp"/>
    <property type="match status" value="1"/>
</dbReference>
<dbReference type="Proteomes" id="UP001527090">
    <property type="component" value="Unassembled WGS sequence"/>
</dbReference>
<proteinExistence type="inferred from homology"/>